<comment type="caution">
    <text evidence="2">The sequence shown here is derived from an EMBL/GenBank/DDBJ whole genome shotgun (WGS) entry which is preliminary data.</text>
</comment>
<dbReference type="EMBL" id="JAEILD010000115">
    <property type="protein sequence ID" value="MBI6651747.1"/>
    <property type="molecule type" value="Genomic_DNA"/>
</dbReference>
<proteinExistence type="predicted"/>
<name>A0ABS0VKU4_PSEVE</name>
<accession>A0ABS0VKU4</accession>
<dbReference type="Pfam" id="PF13392">
    <property type="entry name" value="HNH_3"/>
    <property type="match status" value="1"/>
</dbReference>
<dbReference type="Proteomes" id="UP000614123">
    <property type="component" value="Unassembled WGS sequence"/>
</dbReference>
<keyword evidence="3" id="KW-1185">Reference proteome</keyword>
<dbReference type="InterPro" id="IPR044925">
    <property type="entry name" value="His-Me_finger_sf"/>
</dbReference>
<sequence length="167" mass="19016">MKTRQLTQARLLEKVVYDPGTGKFTHLGRRRPKVGQFDKDGYVKISIDGIKHQAHRLAWLYMTGSYPPADMHVDHRNAVRDDNRWQNLRLATYAENQAYRLASVPDGPGRGASGVRGVYWDGRKERWFVQVRAKKKVHYGGYHADIQCAANAAAALRTQIKTQQVTP</sequence>
<organism evidence="2 3">
    <name type="scientific">Pseudomonas veronii</name>
    <dbReference type="NCBI Taxonomy" id="76761"/>
    <lineage>
        <taxon>Bacteria</taxon>
        <taxon>Pseudomonadati</taxon>
        <taxon>Pseudomonadota</taxon>
        <taxon>Gammaproteobacteria</taxon>
        <taxon>Pseudomonadales</taxon>
        <taxon>Pseudomonadaceae</taxon>
        <taxon>Pseudomonas</taxon>
    </lineage>
</organism>
<reference evidence="2 3" key="1">
    <citation type="submission" date="2020-12" db="EMBL/GenBank/DDBJ databases">
        <title>Comparative genomic insights into the epidemiology and virulence of plant pathogenic Pseudomonads from Turkey.</title>
        <authorList>
            <person name="Dillon M."/>
            <person name="Ruiz-Bedoya T."/>
            <person name="Bendalovic-Torma C."/>
            <person name="Guttman K.M."/>
            <person name="Kwak H."/>
            <person name="Middleton M.A."/>
            <person name="Wang P.W."/>
            <person name="Horuz S."/>
            <person name="Aysan Y."/>
            <person name="Guttman D.S."/>
        </authorList>
    </citation>
    <scope>NUCLEOTIDE SEQUENCE [LARGE SCALE GENOMIC DNA]</scope>
    <source>
        <strain evidence="2 3">S4_EA_3a</strain>
    </source>
</reference>
<dbReference type="SUPFAM" id="SSF54060">
    <property type="entry name" value="His-Me finger endonucleases"/>
    <property type="match status" value="1"/>
</dbReference>
<evidence type="ECO:0000313" key="3">
    <source>
        <dbReference type="Proteomes" id="UP000614123"/>
    </source>
</evidence>
<feature type="domain" description="HNH nuclease" evidence="1">
    <location>
        <begin position="53"/>
        <end position="97"/>
    </location>
</feature>
<dbReference type="GO" id="GO:0004519">
    <property type="term" value="F:endonuclease activity"/>
    <property type="evidence" value="ECO:0007669"/>
    <property type="project" value="UniProtKB-KW"/>
</dbReference>
<evidence type="ECO:0000259" key="1">
    <source>
        <dbReference type="Pfam" id="PF13392"/>
    </source>
</evidence>
<keyword evidence="2" id="KW-0540">Nuclease</keyword>
<keyword evidence="2" id="KW-0255">Endonuclease</keyword>
<dbReference type="Gene3D" id="3.90.75.20">
    <property type="match status" value="1"/>
</dbReference>
<keyword evidence="2" id="KW-0378">Hydrolase</keyword>
<gene>
    <name evidence="2" type="ORF">YA0849_22370</name>
</gene>
<dbReference type="InterPro" id="IPR003615">
    <property type="entry name" value="HNH_nuc"/>
</dbReference>
<protein>
    <submittedName>
        <fullName evidence="2">HNH endonuclease</fullName>
    </submittedName>
</protein>
<evidence type="ECO:0000313" key="2">
    <source>
        <dbReference type="EMBL" id="MBI6651747.1"/>
    </source>
</evidence>